<dbReference type="GO" id="GO:1904161">
    <property type="term" value="P:DNA synthesis involved in UV-damage excision repair"/>
    <property type="evidence" value="ECO:0007669"/>
    <property type="project" value="TreeGrafter"/>
</dbReference>
<dbReference type="AlphaFoldDB" id="A0A8J9YF04"/>
<feature type="compositionally biased region" description="Basic and acidic residues" evidence="5">
    <location>
        <begin position="391"/>
        <end position="414"/>
    </location>
</feature>
<sequence length="441" mass="49925">MDSDDGFKNDFNTVKELVLDEEKIVTYVSLSKDLCVHVNTGKKILHGLIDNIREENPKIKLNVSYVISGIIDDNQAWTTVCSEDELKKLRLSFKTIFFEHIYSVSKGVTCVDRNAYLLLNSFADLNLCKGLIKSNECNKRTSDEIESLKTISQESVTLPSENKQLAGANKIKLESKQLKSKEVHIIPSKEIEKPAIKVKNEVISPKKEPINFKPSNNHSNGHKTQKGIVGFFNKTNGVTAKKTTKDLKNGIGDIAKDENKVEDQKMDVDDIESKSELPLPAKKEIIKKNNVLSQIKKNSKVDKKRKRVLHVSDSDSDAENDPFVDKQELNPESDDEIPPTPSNNNIKITSGIVNPKKRRKVVDKTYTDEDGYILTKKEEVYESCSENEEEIQIKEDIKPIKEEKNDISPREKKNGPKLSKKKISPPQKGKQSTLTNFFKKM</sequence>
<feature type="compositionally biased region" description="Polar residues" evidence="5">
    <location>
        <begin position="429"/>
        <end position="441"/>
    </location>
</feature>
<feature type="region of interest" description="Disordered" evidence="5">
    <location>
        <begin position="383"/>
        <end position="441"/>
    </location>
</feature>
<organism evidence="6 7">
    <name type="scientific">Brenthis ino</name>
    <name type="common">lesser marbled fritillary</name>
    <dbReference type="NCBI Taxonomy" id="405034"/>
    <lineage>
        <taxon>Eukaryota</taxon>
        <taxon>Metazoa</taxon>
        <taxon>Ecdysozoa</taxon>
        <taxon>Arthropoda</taxon>
        <taxon>Hexapoda</taxon>
        <taxon>Insecta</taxon>
        <taxon>Pterygota</taxon>
        <taxon>Neoptera</taxon>
        <taxon>Endopterygota</taxon>
        <taxon>Lepidoptera</taxon>
        <taxon>Glossata</taxon>
        <taxon>Ditrysia</taxon>
        <taxon>Papilionoidea</taxon>
        <taxon>Nymphalidae</taxon>
        <taxon>Heliconiinae</taxon>
        <taxon>Argynnini</taxon>
        <taxon>Brenthis</taxon>
    </lineage>
</organism>
<evidence type="ECO:0000256" key="3">
    <source>
        <dbReference type="ARBA" id="ARBA00022705"/>
    </source>
</evidence>
<evidence type="ECO:0000313" key="6">
    <source>
        <dbReference type="EMBL" id="CAH0723781.1"/>
    </source>
</evidence>
<evidence type="ECO:0000256" key="4">
    <source>
        <dbReference type="ARBA" id="ARBA00023242"/>
    </source>
</evidence>
<accession>A0A8J9YF04</accession>
<evidence type="ECO:0000313" key="7">
    <source>
        <dbReference type="Proteomes" id="UP000838878"/>
    </source>
</evidence>
<dbReference type="Pfam" id="PF09507">
    <property type="entry name" value="CDC27"/>
    <property type="match status" value="1"/>
</dbReference>
<dbReference type="EMBL" id="OV170224">
    <property type="protein sequence ID" value="CAH0723781.1"/>
    <property type="molecule type" value="Genomic_DNA"/>
</dbReference>
<keyword evidence="3" id="KW-0235">DNA replication</keyword>
<dbReference type="GO" id="GO:0043625">
    <property type="term" value="C:delta DNA polymerase complex"/>
    <property type="evidence" value="ECO:0007669"/>
    <property type="project" value="InterPro"/>
</dbReference>
<feature type="compositionally biased region" description="Polar residues" evidence="5">
    <location>
        <begin position="342"/>
        <end position="352"/>
    </location>
</feature>
<keyword evidence="7" id="KW-1185">Reference proteome</keyword>
<evidence type="ECO:0000256" key="1">
    <source>
        <dbReference type="ARBA" id="ARBA00004123"/>
    </source>
</evidence>
<dbReference type="GO" id="GO:0003887">
    <property type="term" value="F:DNA-directed DNA polymerase activity"/>
    <property type="evidence" value="ECO:0007669"/>
    <property type="project" value="TreeGrafter"/>
</dbReference>
<dbReference type="Gene3D" id="3.90.1030.20">
    <property type="entry name" value="DNA polymerase delta, p66 (Cdc27) subunit, wHTH domain"/>
    <property type="match status" value="1"/>
</dbReference>
<evidence type="ECO:0000256" key="2">
    <source>
        <dbReference type="ARBA" id="ARBA00017589"/>
    </source>
</evidence>
<keyword evidence="4" id="KW-0539">Nucleus</keyword>
<comment type="subcellular location">
    <subcellularLocation>
        <location evidence="1">Nucleus</location>
    </subcellularLocation>
</comment>
<protein>
    <recommendedName>
        <fullName evidence="2">DNA polymerase delta subunit 3</fullName>
    </recommendedName>
</protein>
<reference evidence="6" key="1">
    <citation type="submission" date="2021-12" db="EMBL/GenBank/DDBJ databases">
        <authorList>
            <person name="Martin H S."/>
        </authorList>
    </citation>
    <scope>NUCLEOTIDE SEQUENCE</scope>
</reference>
<evidence type="ECO:0000256" key="5">
    <source>
        <dbReference type="SAM" id="MobiDB-lite"/>
    </source>
</evidence>
<name>A0A8J9YF04_9NEOP</name>
<dbReference type="OrthoDB" id="514823at2759"/>
<dbReference type="InterPro" id="IPR041913">
    <property type="entry name" value="POLD3_sf"/>
</dbReference>
<dbReference type="PANTHER" id="PTHR17598:SF13">
    <property type="entry name" value="DNA POLYMERASE DELTA SUBUNIT 3"/>
    <property type="match status" value="1"/>
</dbReference>
<feature type="region of interest" description="Disordered" evidence="5">
    <location>
        <begin position="263"/>
        <end position="282"/>
    </location>
</feature>
<dbReference type="PANTHER" id="PTHR17598">
    <property type="entry name" value="DNA POLYMERASE DELTA SUBUNIT 3"/>
    <property type="match status" value="1"/>
</dbReference>
<feature type="non-terminal residue" evidence="6">
    <location>
        <position position="441"/>
    </location>
</feature>
<feature type="region of interest" description="Disordered" evidence="5">
    <location>
        <begin position="297"/>
        <end position="354"/>
    </location>
</feature>
<dbReference type="Proteomes" id="UP000838878">
    <property type="component" value="Chromosome 4"/>
</dbReference>
<gene>
    <name evidence="6" type="ORF">BINO364_LOCUS9559</name>
</gene>
<dbReference type="InterPro" id="IPR019038">
    <property type="entry name" value="POLD3"/>
</dbReference>
<proteinExistence type="predicted"/>
<dbReference type="GO" id="GO:0006271">
    <property type="term" value="P:DNA strand elongation involved in DNA replication"/>
    <property type="evidence" value="ECO:0007669"/>
    <property type="project" value="TreeGrafter"/>
</dbReference>
<dbReference type="GO" id="GO:0006297">
    <property type="term" value="P:nucleotide-excision repair, DNA gap filling"/>
    <property type="evidence" value="ECO:0007669"/>
    <property type="project" value="TreeGrafter"/>
</dbReference>